<protein>
    <submittedName>
        <fullName evidence="1">Uncharacterized protein</fullName>
    </submittedName>
</protein>
<keyword evidence="2" id="KW-1185">Reference proteome</keyword>
<organism evidence="1 2">
    <name type="scientific">Lupinus luteus</name>
    <name type="common">European yellow lupine</name>
    <dbReference type="NCBI Taxonomy" id="3873"/>
    <lineage>
        <taxon>Eukaryota</taxon>
        <taxon>Viridiplantae</taxon>
        <taxon>Streptophyta</taxon>
        <taxon>Embryophyta</taxon>
        <taxon>Tracheophyta</taxon>
        <taxon>Spermatophyta</taxon>
        <taxon>Magnoliopsida</taxon>
        <taxon>eudicotyledons</taxon>
        <taxon>Gunneridae</taxon>
        <taxon>Pentapetalae</taxon>
        <taxon>rosids</taxon>
        <taxon>fabids</taxon>
        <taxon>Fabales</taxon>
        <taxon>Fabaceae</taxon>
        <taxon>Papilionoideae</taxon>
        <taxon>50 kb inversion clade</taxon>
        <taxon>genistoids sensu lato</taxon>
        <taxon>core genistoids</taxon>
        <taxon>Genisteae</taxon>
        <taxon>Lupinus</taxon>
    </lineage>
</organism>
<reference evidence="1 2" key="1">
    <citation type="submission" date="2024-03" db="EMBL/GenBank/DDBJ databases">
        <authorList>
            <person name="Martinez-Hernandez J."/>
        </authorList>
    </citation>
    <scope>NUCLEOTIDE SEQUENCE [LARGE SCALE GENOMIC DNA]</scope>
</reference>
<dbReference type="EMBL" id="CAXHTB010000005">
    <property type="protein sequence ID" value="CAL0306219.1"/>
    <property type="molecule type" value="Genomic_DNA"/>
</dbReference>
<gene>
    <name evidence="1" type="ORF">LLUT_LOCUS7279</name>
</gene>
<sequence length="119" mass="13911">MEYRIVELNGPKEHHPCLGVCKLTRMRRMDTFRFPSLILILKRVNAPTSIIVKKQNQADNGDEPYVLNWEWMYEPSGQVKNGKILRNVSMTASQLLDQKVVTNYTSDYFKTMLESSVEW</sequence>
<name>A0AAV1WA27_LUPLU</name>
<accession>A0AAV1WA27</accession>
<evidence type="ECO:0000313" key="1">
    <source>
        <dbReference type="EMBL" id="CAL0306219.1"/>
    </source>
</evidence>
<evidence type="ECO:0000313" key="2">
    <source>
        <dbReference type="Proteomes" id="UP001497480"/>
    </source>
</evidence>
<dbReference type="Proteomes" id="UP001497480">
    <property type="component" value="Unassembled WGS sequence"/>
</dbReference>
<comment type="caution">
    <text evidence="1">The sequence shown here is derived from an EMBL/GenBank/DDBJ whole genome shotgun (WGS) entry which is preliminary data.</text>
</comment>
<dbReference type="AlphaFoldDB" id="A0AAV1WA27"/>
<proteinExistence type="predicted"/>